<feature type="active site" evidence="3">
    <location>
        <position position="127"/>
    </location>
</feature>
<dbReference type="AlphaFoldDB" id="A0A1Q3E9K3"/>
<keyword evidence="2 4" id="KW-0064">Aspartyl protease</keyword>
<organism evidence="6 7">
    <name type="scientific">Lentinula edodes</name>
    <name type="common">Shiitake mushroom</name>
    <name type="synonym">Lentinus edodes</name>
    <dbReference type="NCBI Taxonomy" id="5353"/>
    <lineage>
        <taxon>Eukaryota</taxon>
        <taxon>Fungi</taxon>
        <taxon>Dikarya</taxon>
        <taxon>Basidiomycota</taxon>
        <taxon>Agaricomycotina</taxon>
        <taxon>Agaricomycetes</taxon>
        <taxon>Agaricomycetidae</taxon>
        <taxon>Agaricales</taxon>
        <taxon>Marasmiineae</taxon>
        <taxon>Omphalotaceae</taxon>
        <taxon>Lentinula</taxon>
    </lineage>
</organism>
<dbReference type="PROSITE" id="PS00141">
    <property type="entry name" value="ASP_PROTEASE"/>
    <property type="match status" value="1"/>
</dbReference>
<dbReference type="SUPFAM" id="SSF50630">
    <property type="entry name" value="Acid proteases"/>
    <property type="match status" value="1"/>
</dbReference>
<dbReference type="FunFam" id="2.40.70.10:FF:000008">
    <property type="entry name" value="Cathepsin D"/>
    <property type="match status" value="1"/>
</dbReference>
<reference evidence="6 7" key="1">
    <citation type="submission" date="2016-08" db="EMBL/GenBank/DDBJ databases">
        <authorList>
            <consortium name="Lentinula edodes genome sequencing consortium"/>
            <person name="Sakamoto Y."/>
            <person name="Nakade K."/>
            <person name="Sato S."/>
            <person name="Yoshida Y."/>
            <person name="Miyazaki K."/>
            <person name="Natsume S."/>
            <person name="Konno N."/>
        </authorList>
    </citation>
    <scope>NUCLEOTIDE SEQUENCE [LARGE SCALE GENOMIC DNA]</scope>
    <source>
        <strain evidence="6 7">NBRC 111202</strain>
    </source>
</reference>
<evidence type="ECO:0000313" key="7">
    <source>
        <dbReference type="Proteomes" id="UP000188533"/>
    </source>
</evidence>
<dbReference type="InterPro" id="IPR001461">
    <property type="entry name" value="Aspartic_peptidase_A1"/>
</dbReference>
<dbReference type="InterPro" id="IPR034164">
    <property type="entry name" value="Pepsin-like_dom"/>
</dbReference>
<keyword evidence="4" id="KW-0378">Hydrolase</keyword>
<evidence type="ECO:0000256" key="4">
    <source>
        <dbReference type="RuleBase" id="RU000454"/>
    </source>
</evidence>
<dbReference type="PRINTS" id="PR00792">
    <property type="entry name" value="PEPSIN"/>
</dbReference>
<keyword evidence="7" id="KW-1185">Reference proteome</keyword>
<protein>
    <submittedName>
        <fullName evidence="6">Acid protease</fullName>
    </submittedName>
</protein>
<evidence type="ECO:0000256" key="2">
    <source>
        <dbReference type="ARBA" id="ARBA00022750"/>
    </source>
</evidence>
<dbReference type="GO" id="GO:0006508">
    <property type="term" value="P:proteolysis"/>
    <property type="evidence" value="ECO:0007669"/>
    <property type="project" value="UniProtKB-KW"/>
</dbReference>
<dbReference type="GO" id="GO:0004190">
    <property type="term" value="F:aspartic-type endopeptidase activity"/>
    <property type="evidence" value="ECO:0007669"/>
    <property type="project" value="UniProtKB-KW"/>
</dbReference>
<gene>
    <name evidence="6" type="ORF">LENED_005668</name>
</gene>
<dbReference type="EMBL" id="BDGU01000165">
    <property type="protein sequence ID" value="GAW03913.1"/>
    <property type="molecule type" value="Genomic_DNA"/>
</dbReference>
<evidence type="ECO:0000259" key="5">
    <source>
        <dbReference type="PROSITE" id="PS51767"/>
    </source>
</evidence>
<sequence>MTANLSKVVVHEQFRSKRGLAGDFDVSVARYEQQSTYQKYLTMAPGILDGIFPAPENDMQDFVQSNYVNEVKPDTDTIMEQVIGPVDVSDVLLTMGMTDVIVNEVDMLYYGDLAIGTPGQGLTFDVDTGSADLWVPSPWCGNSKNHYDGSQSSTYVDQDRRFAVSYGSGTVYGTTASDTVGIAGTAVLNQTFGVVYRESQDFQEYPNDGILGMAFGTISRSRSSTVFETMMKQGKLKWPCFSIHLARGQETGSEMCWGCFDPTKATGPISWFPVSHRAYWSIPMSGFDVAGERTTFDEVIISAIDTGTTFCYFPESVAAEIYAKIPGSKDASTTYGSGFYTYPCISEVEIGFLFGDITFKLHPDDFNLGMSMYNPAECIGGIFAMNAAQWPSNLAIIGDEFLKSWYSVYDYSNGGRVGFAPSVNNQ</sequence>
<dbReference type="PROSITE" id="PS51767">
    <property type="entry name" value="PEPTIDASE_A1"/>
    <property type="match status" value="1"/>
</dbReference>
<evidence type="ECO:0000256" key="3">
    <source>
        <dbReference type="PIRSR" id="PIRSR601461-1"/>
    </source>
</evidence>
<dbReference type="CDD" id="cd05471">
    <property type="entry name" value="pepsin_like"/>
    <property type="match status" value="1"/>
</dbReference>
<dbReference type="Pfam" id="PF00026">
    <property type="entry name" value="Asp"/>
    <property type="match status" value="1"/>
</dbReference>
<evidence type="ECO:0000256" key="1">
    <source>
        <dbReference type="ARBA" id="ARBA00007447"/>
    </source>
</evidence>
<dbReference type="STRING" id="5353.A0A1Q3E9K3"/>
<name>A0A1Q3E9K3_LENED</name>
<dbReference type="Gene3D" id="2.40.70.10">
    <property type="entry name" value="Acid Proteases"/>
    <property type="match status" value="2"/>
</dbReference>
<comment type="similarity">
    <text evidence="1 4">Belongs to the peptidase A1 family.</text>
</comment>
<reference evidence="6 7" key="2">
    <citation type="submission" date="2017-02" db="EMBL/GenBank/DDBJ databases">
        <title>A genome survey and senescence transcriptome analysis in Lentinula edodes.</title>
        <authorList>
            <person name="Sakamoto Y."/>
            <person name="Nakade K."/>
            <person name="Sato S."/>
            <person name="Yoshida Y."/>
            <person name="Miyazaki K."/>
            <person name="Natsume S."/>
            <person name="Konno N."/>
        </authorList>
    </citation>
    <scope>NUCLEOTIDE SEQUENCE [LARGE SCALE GENOMIC DNA]</scope>
    <source>
        <strain evidence="6 7">NBRC 111202</strain>
    </source>
</reference>
<dbReference type="InterPro" id="IPR021109">
    <property type="entry name" value="Peptidase_aspartic_dom_sf"/>
</dbReference>
<accession>A0A1Q3E9K3</accession>
<keyword evidence="4 6" id="KW-0645">Protease</keyword>
<feature type="domain" description="Peptidase A1" evidence="5">
    <location>
        <begin position="109"/>
        <end position="420"/>
    </location>
</feature>
<proteinExistence type="inferred from homology"/>
<comment type="caution">
    <text evidence="6">The sequence shown here is derived from an EMBL/GenBank/DDBJ whole genome shotgun (WGS) entry which is preliminary data.</text>
</comment>
<dbReference type="Proteomes" id="UP000188533">
    <property type="component" value="Unassembled WGS sequence"/>
</dbReference>
<dbReference type="PANTHER" id="PTHR47966:SF51">
    <property type="entry name" value="BETA-SITE APP-CLEAVING ENZYME, ISOFORM A-RELATED"/>
    <property type="match status" value="1"/>
</dbReference>
<feature type="active site" evidence="3">
    <location>
        <position position="305"/>
    </location>
</feature>
<dbReference type="InterPro" id="IPR033121">
    <property type="entry name" value="PEPTIDASE_A1"/>
</dbReference>
<dbReference type="PANTHER" id="PTHR47966">
    <property type="entry name" value="BETA-SITE APP-CLEAVING ENZYME, ISOFORM A-RELATED"/>
    <property type="match status" value="1"/>
</dbReference>
<evidence type="ECO:0000313" key="6">
    <source>
        <dbReference type="EMBL" id="GAW03913.1"/>
    </source>
</evidence>
<dbReference type="InterPro" id="IPR001969">
    <property type="entry name" value="Aspartic_peptidase_AS"/>
</dbReference>